<proteinExistence type="predicted"/>
<evidence type="ECO:0000313" key="2">
    <source>
        <dbReference type="EMBL" id="RXM97197.1"/>
    </source>
</evidence>
<feature type="region of interest" description="Disordered" evidence="1">
    <location>
        <begin position="55"/>
        <end position="113"/>
    </location>
</feature>
<name>A0A662YKY0_ACIRT</name>
<accession>A0A662YKY0</accession>
<dbReference type="Proteomes" id="UP000289886">
    <property type="component" value="Unassembled WGS sequence"/>
</dbReference>
<gene>
    <name evidence="2" type="ORF">EOD39_14733</name>
</gene>
<reference evidence="2 3" key="1">
    <citation type="submission" date="2019-01" db="EMBL/GenBank/DDBJ databases">
        <title>Draft Genome and Complete Hox-Cluster Characterization of the Sterlet Sturgeon (Acipenser ruthenus).</title>
        <authorList>
            <person name="Wei Q."/>
        </authorList>
    </citation>
    <scope>NUCLEOTIDE SEQUENCE [LARGE SCALE GENOMIC DNA]</scope>
    <source>
        <strain evidence="2">WHYD16114868_AA</strain>
        <tissue evidence="2">Blood</tissue>
    </source>
</reference>
<keyword evidence="3" id="KW-1185">Reference proteome</keyword>
<dbReference type="AlphaFoldDB" id="A0A662YKY0"/>
<comment type="caution">
    <text evidence="2">The sequence shown here is derived from an EMBL/GenBank/DDBJ whole genome shotgun (WGS) entry which is preliminary data.</text>
</comment>
<evidence type="ECO:0000256" key="1">
    <source>
        <dbReference type="SAM" id="MobiDB-lite"/>
    </source>
</evidence>
<evidence type="ECO:0000313" key="3">
    <source>
        <dbReference type="Proteomes" id="UP000289886"/>
    </source>
</evidence>
<organism evidence="2 3">
    <name type="scientific">Acipenser ruthenus</name>
    <name type="common">Sterlet sturgeon</name>
    <dbReference type="NCBI Taxonomy" id="7906"/>
    <lineage>
        <taxon>Eukaryota</taxon>
        <taxon>Metazoa</taxon>
        <taxon>Chordata</taxon>
        <taxon>Craniata</taxon>
        <taxon>Vertebrata</taxon>
        <taxon>Euteleostomi</taxon>
        <taxon>Actinopterygii</taxon>
        <taxon>Chondrostei</taxon>
        <taxon>Acipenseriformes</taxon>
        <taxon>Acipenseridae</taxon>
        <taxon>Acipenser</taxon>
    </lineage>
</organism>
<sequence length="113" mass="12412">MLLRGAQGRRTRLRRQEVPARLQRLLEWPQPPPPMPEYLEPLPLEELELLLPEWPSSPPAVPEGLSAVPEGPPSPPVVPEASSGGAGSVNLYSRLQDKSHQVSRYGGDLLPLN</sequence>
<dbReference type="EMBL" id="SCEB01001211">
    <property type="protein sequence ID" value="RXM97197.1"/>
    <property type="molecule type" value="Genomic_DNA"/>
</dbReference>
<protein>
    <submittedName>
        <fullName evidence="2">Uncharacterized protein</fullName>
    </submittedName>
</protein>